<accession>A0A2H5N5W1</accession>
<feature type="non-terminal residue" evidence="1">
    <location>
        <position position="67"/>
    </location>
</feature>
<proteinExistence type="predicted"/>
<reference evidence="1 2" key="1">
    <citation type="journal article" date="2017" name="Front. Genet.">
        <title>Draft sequencing of the heterozygous diploid genome of Satsuma (Citrus unshiu Marc.) using a hybrid assembly approach.</title>
        <authorList>
            <person name="Shimizu T."/>
            <person name="Tanizawa Y."/>
            <person name="Mochizuki T."/>
            <person name="Nagasaki H."/>
            <person name="Yoshioka T."/>
            <person name="Toyoda A."/>
            <person name="Fujiyama A."/>
            <person name="Kaminuma E."/>
            <person name="Nakamura Y."/>
        </authorList>
    </citation>
    <scope>NUCLEOTIDE SEQUENCE [LARGE SCALE GENOMIC DNA]</scope>
    <source>
        <strain evidence="2">cv. Miyagawa wase</strain>
    </source>
</reference>
<gene>
    <name evidence="1" type="ORF">CUMW_283050</name>
</gene>
<dbReference type="AlphaFoldDB" id="A0A2H5N5W1"/>
<comment type="caution">
    <text evidence="1">The sequence shown here is derived from an EMBL/GenBank/DDBJ whole genome shotgun (WGS) entry which is preliminary data.</text>
</comment>
<protein>
    <submittedName>
        <fullName evidence="1">Uncharacterized protein</fullName>
    </submittedName>
</protein>
<keyword evidence="2" id="KW-1185">Reference proteome</keyword>
<dbReference type="Proteomes" id="UP000236630">
    <property type="component" value="Unassembled WGS sequence"/>
</dbReference>
<evidence type="ECO:0000313" key="1">
    <source>
        <dbReference type="EMBL" id="GAY34995.1"/>
    </source>
</evidence>
<name>A0A2H5N5W1_CITUN</name>
<organism evidence="1 2">
    <name type="scientific">Citrus unshiu</name>
    <name type="common">Satsuma mandarin</name>
    <name type="synonym">Citrus nobilis var. unshiu</name>
    <dbReference type="NCBI Taxonomy" id="55188"/>
    <lineage>
        <taxon>Eukaryota</taxon>
        <taxon>Viridiplantae</taxon>
        <taxon>Streptophyta</taxon>
        <taxon>Embryophyta</taxon>
        <taxon>Tracheophyta</taxon>
        <taxon>Spermatophyta</taxon>
        <taxon>Magnoliopsida</taxon>
        <taxon>eudicotyledons</taxon>
        <taxon>Gunneridae</taxon>
        <taxon>Pentapetalae</taxon>
        <taxon>rosids</taxon>
        <taxon>malvids</taxon>
        <taxon>Sapindales</taxon>
        <taxon>Rutaceae</taxon>
        <taxon>Aurantioideae</taxon>
        <taxon>Citrus</taxon>
    </lineage>
</organism>
<sequence>MKSSMIVSMFQFDICSDYLVLIHIHALVYCKSSCTIKKLIKFTCCNLHSFLMAYKCMQDKHIILKIK</sequence>
<dbReference type="EMBL" id="BDQV01003464">
    <property type="protein sequence ID" value="GAY34995.1"/>
    <property type="molecule type" value="Genomic_DNA"/>
</dbReference>
<evidence type="ECO:0000313" key="2">
    <source>
        <dbReference type="Proteomes" id="UP000236630"/>
    </source>
</evidence>